<accession>A0A1I5V8J7</accession>
<reference evidence="10" key="1">
    <citation type="submission" date="2016-10" db="EMBL/GenBank/DDBJ databases">
        <authorList>
            <person name="Varghese N."/>
            <person name="Submissions S."/>
        </authorList>
    </citation>
    <scope>NUCLEOTIDE SEQUENCE [LARGE SCALE GENOMIC DNA]</scope>
    <source>
        <strain evidence="10">JCM 10271</strain>
    </source>
</reference>
<dbReference type="InterPro" id="IPR011900">
    <property type="entry name" value="GRX_bact"/>
</dbReference>
<dbReference type="GO" id="GO:0034599">
    <property type="term" value="P:cellular response to oxidative stress"/>
    <property type="evidence" value="ECO:0007669"/>
    <property type="project" value="TreeGrafter"/>
</dbReference>
<dbReference type="AlphaFoldDB" id="A0A1I5V8J7"/>
<evidence type="ECO:0000259" key="8">
    <source>
        <dbReference type="Pfam" id="PF00462"/>
    </source>
</evidence>
<dbReference type="Pfam" id="PF00462">
    <property type="entry name" value="Glutaredoxin"/>
    <property type="match status" value="1"/>
</dbReference>
<keyword evidence="3 7" id="KW-0813">Transport</keyword>
<dbReference type="GO" id="GO:0045454">
    <property type="term" value="P:cell redox homeostasis"/>
    <property type="evidence" value="ECO:0007669"/>
    <property type="project" value="InterPro"/>
</dbReference>
<keyword evidence="10" id="KW-1185">Reference proteome</keyword>
<keyword evidence="4 7" id="KW-0249">Electron transport</keyword>
<keyword evidence="7" id="KW-0963">Cytoplasm</keyword>
<dbReference type="PANTHER" id="PTHR45694:SF18">
    <property type="entry name" value="GLUTAREDOXIN-1-RELATED"/>
    <property type="match status" value="1"/>
</dbReference>
<dbReference type="InterPro" id="IPR002109">
    <property type="entry name" value="Glutaredoxin"/>
</dbReference>
<organism evidence="9 10">
    <name type="scientific">Roseivivax halotolerans</name>
    <dbReference type="NCBI Taxonomy" id="93684"/>
    <lineage>
        <taxon>Bacteria</taxon>
        <taxon>Pseudomonadati</taxon>
        <taxon>Pseudomonadota</taxon>
        <taxon>Alphaproteobacteria</taxon>
        <taxon>Rhodobacterales</taxon>
        <taxon>Roseobacteraceae</taxon>
        <taxon>Roseivivax</taxon>
    </lineage>
</organism>
<evidence type="ECO:0000256" key="3">
    <source>
        <dbReference type="ARBA" id="ARBA00022448"/>
    </source>
</evidence>
<comment type="similarity">
    <text evidence="2 7">Belongs to the glutaredoxin family.</text>
</comment>
<dbReference type="STRING" id="93684.SAMN05421853_101387"/>
<evidence type="ECO:0000256" key="2">
    <source>
        <dbReference type="ARBA" id="ARBA00007787"/>
    </source>
</evidence>
<comment type="function">
    <text evidence="1 7">Has a glutathione-disulfide oxidoreductase activity in the presence of NADPH and glutathione reductase. Reduces low molecular weight disulfides and proteins.</text>
</comment>
<sequence>MANVEIYTSPLCGFCHAAKRLLAQKNVTFSEIDVMAHPDRKPEMIQRANGGRTVPQIFVGDTHVGGCDELYALDRAGKLDPLLAK</sequence>
<feature type="domain" description="Glutaredoxin" evidence="8">
    <location>
        <begin position="4"/>
        <end position="64"/>
    </location>
</feature>
<evidence type="ECO:0000256" key="7">
    <source>
        <dbReference type="RuleBase" id="RU364065"/>
    </source>
</evidence>
<keyword evidence="5" id="KW-1015">Disulfide bond</keyword>
<evidence type="ECO:0000256" key="1">
    <source>
        <dbReference type="ARBA" id="ARBA00002549"/>
    </source>
</evidence>
<dbReference type="Gene3D" id="3.40.30.10">
    <property type="entry name" value="Glutaredoxin"/>
    <property type="match status" value="1"/>
</dbReference>
<dbReference type="PANTHER" id="PTHR45694">
    <property type="entry name" value="GLUTAREDOXIN 2"/>
    <property type="match status" value="1"/>
</dbReference>
<dbReference type="SUPFAM" id="SSF52833">
    <property type="entry name" value="Thioredoxin-like"/>
    <property type="match status" value="1"/>
</dbReference>
<dbReference type="PRINTS" id="PR00160">
    <property type="entry name" value="GLUTAREDOXIN"/>
</dbReference>
<keyword evidence="6 7" id="KW-0676">Redox-active center</keyword>
<dbReference type="RefSeq" id="WP_093009085.1">
    <property type="nucleotide sequence ID" value="NZ_FOXV01000001.1"/>
</dbReference>
<proteinExistence type="inferred from homology"/>
<dbReference type="FunFam" id="3.40.30.10:FF:000018">
    <property type="entry name" value="Glutaredoxin"/>
    <property type="match status" value="1"/>
</dbReference>
<dbReference type="InterPro" id="IPR014025">
    <property type="entry name" value="Glutaredoxin_subgr"/>
</dbReference>
<evidence type="ECO:0000313" key="9">
    <source>
        <dbReference type="EMBL" id="SFQ03825.1"/>
    </source>
</evidence>
<dbReference type="Proteomes" id="UP000243106">
    <property type="component" value="Unassembled WGS sequence"/>
</dbReference>
<evidence type="ECO:0000256" key="6">
    <source>
        <dbReference type="ARBA" id="ARBA00023284"/>
    </source>
</evidence>
<protein>
    <recommendedName>
        <fullName evidence="7">Glutaredoxin</fullName>
    </recommendedName>
</protein>
<dbReference type="PROSITE" id="PS51354">
    <property type="entry name" value="GLUTAREDOXIN_2"/>
    <property type="match status" value="1"/>
</dbReference>
<dbReference type="NCBIfam" id="TIGR02181">
    <property type="entry name" value="GRX_bact"/>
    <property type="match status" value="1"/>
</dbReference>
<evidence type="ECO:0000256" key="5">
    <source>
        <dbReference type="ARBA" id="ARBA00023157"/>
    </source>
</evidence>
<dbReference type="GO" id="GO:0015038">
    <property type="term" value="F:glutathione disulfide oxidoreductase activity"/>
    <property type="evidence" value="ECO:0007669"/>
    <property type="project" value="UniProtKB-UniRule"/>
</dbReference>
<gene>
    <name evidence="9" type="ORF">SAMN05421853_101387</name>
</gene>
<name>A0A1I5V8J7_9RHOB</name>
<dbReference type="GO" id="GO:0005737">
    <property type="term" value="C:cytoplasm"/>
    <property type="evidence" value="ECO:0007669"/>
    <property type="project" value="TreeGrafter"/>
</dbReference>
<dbReference type="CDD" id="cd03418">
    <property type="entry name" value="GRX_GRXb_1_3_like"/>
    <property type="match status" value="1"/>
</dbReference>
<dbReference type="InterPro" id="IPR036249">
    <property type="entry name" value="Thioredoxin-like_sf"/>
</dbReference>
<dbReference type="EMBL" id="FOXV01000001">
    <property type="protein sequence ID" value="SFQ03825.1"/>
    <property type="molecule type" value="Genomic_DNA"/>
</dbReference>
<evidence type="ECO:0000256" key="4">
    <source>
        <dbReference type="ARBA" id="ARBA00022982"/>
    </source>
</evidence>
<evidence type="ECO:0000313" key="10">
    <source>
        <dbReference type="Proteomes" id="UP000243106"/>
    </source>
</evidence>